<feature type="region of interest" description="Disordered" evidence="2">
    <location>
        <begin position="244"/>
        <end position="277"/>
    </location>
</feature>
<name>V8QNE9_9BURK</name>
<evidence type="ECO:0000313" key="4">
    <source>
        <dbReference type="Proteomes" id="UP000018733"/>
    </source>
</evidence>
<sequence>MEAPERVHPGLWRASQMAHAPGLYAHTGHPDLSAQLPGGGWPLGNLIEVMTPRAGIGELQLFRPALCHSTRTGLSSALTGLASPGAQLDDSRPIVLIQPPYVPHICAWAQWGINPARLLWLSPQSSADALWAAEHILNSGAFAALVLWQHALRDSALRRLQLSAQKGDTLFVLVRGLAAARQSSPAPLRLALHPAHAGLLVHIVKRRGNISEHPVHVALYSDPAGRYGHSAVVTERHSAFSTHSGVSDPVSASFTESHHANMDSRPFTAPHAGHPLS</sequence>
<dbReference type="EMBL" id="AYXT01000012">
    <property type="protein sequence ID" value="ETF01172.1"/>
    <property type="molecule type" value="Genomic_DNA"/>
</dbReference>
<protein>
    <submittedName>
        <fullName evidence="3">SOS cell division inhibitor SulA</fullName>
    </submittedName>
</protein>
<keyword evidence="3" id="KW-0132">Cell division</keyword>
<dbReference type="STRING" id="1424334.W822_18080"/>
<dbReference type="PATRIC" id="fig|1424334.3.peg.3633"/>
<dbReference type="PIRSF" id="PIRSF037290">
    <property type="entry name" value="UCP037290"/>
    <property type="match status" value="1"/>
</dbReference>
<comment type="caution">
    <text evidence="3">The sequence shown here is derived from an EMBL/GenBank/DDBJ whole genome shotgun (WGS) entry which is preliminary data.</text>
</comment>
<dbReference type="PANTHER" id="PTHR35369:SF3">
    <property type="entry name" value="TRANSLESION DNA SYNTHESIS-ASSOCIATED PROTEIN IMUA"/>
    <property type="match status" value="1"/>
</dbReference>
<gene>
    <name evidence="3" type="ORF">W822_18080</name>
</gene>
<proteinExistence type="predicted"/>
<keyword evidence="4" id="KW-1185">Reference proteome</keyword>
<dbReference type="GO" id="GO:0051301">
    <property type="term" value="P:cell division"/>
    <property type="evidence" value="ECO:0007669"/>
    <property type="project" value="UniProtKB-KW"/>
</dbReference>
<evidence type="ECO:0000313" key="3">
    <source>
        <dbReference type="EMBL" id="ETF01172.1"/>
    </source>
</evidence>
<dbReference type="GO" id="GO:0006281">
    <property type="term" value="P:DNA repair"/>
    <property type="evidence" value="ECO:0007669"/>
    <property type="project" value="TreeGrafter"/>
</dbReference>
<keyword evidence="3" id="KW-0131">Cell cycle</keyword>
<dbReference type="InterPro" id="IPR050356">
    <property type="entry name" value="SulA_CellDiv_inhibitor"/>
</dbReference>
<dbReference type="SUPFAM" id="SSF52540">
    <property type="entry name" value="P-loop containing nucleoside triphosphate hydrolases"/>
    <property type="match status" value="1"/>
</dbReference>
<accession>V8QNE9</accession>
<dbReference type="InterPro" id="IPR017166">
    <property type="entry name" value="UCP037290"/>
</dbReference>
<dbReference type="Proteomes" id="UP000018733">
    <property type="component" value="Unassembled WGS sequence"/>
</dbReference>
<dbReference type="AlphaFoldDB" id="V8QNE9"/>
<dbReference type="PANTHER" id="PTHR35369">
    <property type="entry name" value="BLR3025 PROTEIN-RELATED"/>
    <property type="match status" value="1"/>
</dbReference>
<dbReference type="Gene3D" id="3.40.50.300">
    <property type="entry name" value="P-loop containing nucleotide triphosphate hydrolases"/>
    <property type="match status" value="1"/>
</dbReference>
<organism evidence="3 4">
    <name type="scientific">Advenella kashmirensis W13003</name>
    <dbReference type="NCBI Taxonomy" id="1424334"/>
    <lineage>
        <taxon>Bacteria</taxon>
        <taxon>Pseudomonadati</taxon>
        <taxon>Pseudomonadota</taxon>
        <taxon>Betaproteobacteria</taxon>
        <taxon>Burkholderiales</taxon>
        <taxon>Alcaligenaceae</taxon>
    </lineage>
</organism>
<evidence type="ECO:0000256" key="1">
    <source>
        <dbReference type="ARBA" id="ARBA00022763"/>
    </source>
</evidence>
<reference evidence="3 4" key="1">
    <citation type="journal article" date="2014" name="Genome Announc.">
        <title>Draft Genome Sequence of Advenella kashmirensis Strain W13003, a Polycyclic Aromatic Hydrocarbon-Degrading Bacterium.</title>
        <authorList>
            <person name="Wang X."/>
            <person name="Jin D."/>
            <person name="Zhou L."/>
            <person name="Wu L."/>
            <person name="An W."/>
            <person name="Zhao L."/>
        </authorList>
    </citation>
    <scope>NUCLEOTIDE SEQUENCE [LARGE SCALE GENOMIC DNA]</scope>
    <source>
        <strain evidence="3 4">W13003</strain>
    </source>
</reference>
<dbReference type="HOGENOM" id="CLU_064653_0_1_4"/>
<keyword evidence="1" id="KW-0227">DNA damage</keyword>
<dbReference type="eggNOG" id="COG4544">
    <property type="taxonomic scope" value="Bacteria"/>
</dbReference>
<evidence type="ECO:0000256" key="2">
    <source>
        <dbReference type="SAM" id="MobiDB-lite"/>
    </source>
</evidence>
<feature type="compositionally biased region" description="Polar residues" evidence="2">
    <location>
        <begin position="244"/>
        <end position="255"/>
    </location>
</feature>
<dbReference type="InterPro" id="IPR027417">
    <property type="entry name" value="P-loop_NTPase"/>
</dbReference>